<gene>
    <name evidence="1" type="ORF">MHA01_11940</name>
</gene>
<comment type="caution">
    <text evidence="1">The sequence shown here is derived from an EMBL/GenBank/DDBJ whole genome shotgun (WGS) entry which is preliminary data.</text>
</comment>
<name>A0A510Y4M4_MARHA</name>
<evidence type="ECO:0000313" key="2">
    <source>
        <dbReference type="Proteomes" id="UP000321051"/>
    </source>
</evidence>
<dbReference type="RefSeq" id="WP_094908380.1">
    <property type="nucleotide sequence ID" value="NZ_BJUN01000005.1"/>
</dbReference>
<reference evidence="1 2" key="1">
    <citation type="submission" date="2019-07" db="EMBL/GenBank/DDBJ databases">
        <title>Whole genome shotgun sequence of Marinococcus halophilus NBRC 102359.</title>
        <authorList>
            <person name="Hosoyama A."/>
            <person name="Uohara A."/>
            <person name="Ohji S."/>
            <person name="Ichikawa N."/>
        </authorList>
    </citation>
    <scope>NUCLEOTIDE SEQUENCE [LARGE SCALE GENOMIC DNA]</scope>
    <source>
        <strain evidence="1 2">NBRC 102359</strain>
    </source>
</reference>
<proteinExistence type="predicted"/>
<dbReference type="EMBL" id="BJUN01000005">
    <property type="protein sequence ID" value="GEK58289.1"/>
    <property type="molecule type" value="Genomic_DNA"/>
</dbReference>
<keyword evidence="2" id="KW-1185">Reference proteome</keyword>
<dbReference type="AlphaFoldDB" id="A0A510Y4M4"/>
<sequence>MFRLDLAAVHEEPPSDDHTGSFSGSVFQNQRCIGSYQFVLHCRNRLAEVSITFQEDVKKPDDFFRIDLHRNLDIEAFQKDPKTLLRLIKIRVLSPEWRLPGTSRQGFQYAFEHVNTFHK</sequence>
<organism evidence="1 2">
    <name type="scientific">Marinococcus halophilus</name>
    <dbReference type="NCBI Taxonomy" id="1371"/>
    <lineage>
        <taxon>Bacteria</taxon>
        <taxon>Bacillati</taxon>
        <taxon>Bacillota</taxon>
        <taxon>Bacilli</taxon>
        <taxon>Bacillales</taxon>
        <taxon>Bacillaceae</taxon>
        <taxon>Marinococcus</taxon>
    </lineage>
</organism>
<protein>
    <submittedName>
        <fullName evidence="1">Uncharacterized protein</fullName>
    </submittedName>
</protein>
<accession>A0A510Y4M4</accession>
<dbReference type="OrthoDB" id="9878769at2"/>
<evidence type="ECO:0000313" key="1">
    <source>
        <dbReference type="EMBL" id="GEK58289.1"/>
    </source>
</evidence>
<dbReference type="Proteomes" id="UP000321051">
    <property type="component" value="Unassembled WGS sequence"/>
</dbReference>